<accession>A0A0D2I1E1</accession>
<dbReference type="GO" id="GO:0005507">
    <property type="term" value="F:copper ion binding"/>
    <property type="evidence" value="ECO:0007669"/>
    <property type="project" value="InterPro"/>
</dbReference>
<evidence type="ECO:0000313" key="4">
    <source>
        <dbReference type="EMBL" id="KIW99508.1"/>
    </source>
</evidence>
<dbReference type="InterPro" id="IPR011707">
    <property type="entry name" value="Cu-oxidase-like_N"/>
</dbReference>
<dbReference type="InterPro" id="IPR008972">
    <property type="entry name" value="Cupredoxin"/>
</dbReference>
<dbReference type="Proteomes" id="UP000053617">
    <property type="component" value="Unassembled WGS sequence"/>
</dbReference>
<dbReference type="EMBL" id="KN847486">
    <property type="protein sequence ID" value="KIW99508.1"/>
    <property type="molecule type" value="Genomic_DNA"/>
</dbReference>
<dbReference type="RefSeq" id="XP_013266645.1">
    <property type="nucleotide sequence ID" value="XM_013411191.1"/>
</dbReference>
<comment type="similarity">
    <text evidence="1">Belongs to the multicopper oxidase family.</text>
</comment>
<evidence type="ECO:0000256" key="2">
    <source>
        <dbReference type="SAM" id="Phobius"/>
    </source>
</evidence>
<sequence>MANLGRSVRRCWSSIPKSNVAGAKRTTHAHSAGFKRYSLGSVVAVSGAAVIWWFTSHNIALAEAPHHAHTKTHGRDHTHVHGHDKRLVPHAAPSTPTRPVAHENKAHVTDVYEKLEQKSLDLAQLPVEEAVLTSAPKVPPSITRDYPVILKVDLTTTTRKAQLTGAYKYEQWTFNDQVPGPFIRARVGDVVEVTLTNKDESGMHITSTATLFWGLGPADRDLPPVDKEYYVMQSEWYHEPPEVDDHGKKSSQVEFSYPNSLCEEPDIVVFNGSESAMTREKPLKANVNDTVRILGAPIGLGGNRP</sequence>
<keyword evidence="5" id="KW-1185">Reference proteome</keyword>
<dbReference type="Pfam" id="PF07732">
    <property type="entry name" value="Cu-oxidase_3"/>
    <property type="match status" value="1"/>
</dbReference>
<gene>
    <name evidence="4" type="ORF">Z518_11247</name>
</gene>
<dbReference type="AlphaFoldDB" id="A0A0D2I1E1"/>
<keyword evidence="2" id="KW-0812">Transmembrane</keyword>
<dbReference type="OrthoDB" id="2121828at2759"/>
<keyword evidence="2" id="KW-0472">Membrane</keyword>
<keyword evidence="2" id="KW-1133">Transmembrane helix</keyword>
<evidence type="ECO:0000256" key="1">
    <source>
        <dbReference type="ARBA" id="ARBA00010609"/>
    </source>
</evidence>
<feature type="domain" description="Plastocyanin-like" evidence="3">
    <location>
        <begin position="157"/>
        <end position="206"/>
    </location>
</feature>
<dbReference type="GeneID" id="25299318"/>
<dbReference type="Gene3D" id="2.60.40.420">
    <property type="entry name" value="Cupredoxins - blue copper proteins"/>
    <property type="match status" value="2"/>
</dbReference>
<organism evidence="4 5">
    <name type="scientific">Rhinocladiella mackenziei CBS 650.93</name>
    <dbReference type="NCBI Taxonomy" id="1442369"/>
    <lineage>
        <taxon>Eukaryota</taxon>
        <taxon>Fungi</taxon>
        <taxon>Dikarya</taxon>
        <taxon>Ascomycota</taxon>
        <taxon>Pezizomycotina</taxon>
        <taxon>Eurotiomycetes</taxon>
        <taxon>Chaetothyriomycetidae</taxon>
        <taxon>Chaetothyriales</taxon>
        <taxon>Herpotrichiellaceae</taxon>
        <taxon>Rhinocladiella</taxon>
    </lineage>
</organism>
<evidence type="ECO:0000259" key="3">
    <source>
        <dbReference type="Pfam" id="PF07732"/>
    </source>
</evidence>
<evidence type="ECO:0000313" key="5">
    <source>
        <dbReference type="Proteomes" id="UP000053617"/>
    </source>
</evidence>
<reference evidence="4 5" key="1">
    <citation type="submission" date="2015-01" db="EMBL/GenBank/DDBJ databases">
        <title>The Genome Sequence of Rhinocladiella mackenzie CBS 650.93.</title>
        <authorList>
            <consortium name="The Broad Institute Genomics Platform"/>
            <person name="Cuomo C."/>
            <person name="de Hoog S."/>
            <person name="Gorbushina A."/>
            <person name="Stielow B."/>
            <person name="Teixiera M."/>
            <person name="Abouelleil A."/>
            <person name="Chapman S.B."/>
            <person name="Priest M."/>
            <person name="Young S.K."/>
            <person name="Wortman J."/>
            <person name="Nusbaum C."/>
            <person name="Birren B."/>
        </authorList>
    </citation>
    <scope>NUCLEOTIDE SEQUENCE [LARGE SCALE GENOMIC DNA]</scope>
    <source>
        <strain evidence="4 5">CBS 650.93</strain>
    </source>
</reference>
<dbReference type="HOGENOM" id="CLU_912604_0_0_1"/>
<dbReference type="STRING" id="1442369.A0A0D2I1E1"/>
<protein>
    <recommendedName>
        <fullName evidence="3">Plastocyanin-like domain-containing protein</fullName>
    </recommendedName>
</protein>
<proteinExistence type="inferred from homology"/>
<name>A0A0D2I1E1_9EURO</name>
<dbReference type="SUPFAM" id="SSF49503">
    <property type="entry name" value="Cupredoxins"/>
    <property type="match status" value="2"/>
</dbReference>
<feature type="transmembrane region" description="Helical" evidence="2">
    <location>
        <begin position="37"/>
        <end position="55"/>
    </location>
</feature>
<dbReference type="VEuPathDB" id="FungiDB:Z518_11247"/>